<keyword evidence="3" id="KW-1185">Reference proteome</keyword>
<dbReference type="Proteomes" id="UP000242818">
    <property type="component" value="Unassembled WGS sequence"/>
</dbReference>
<accession>A0A1C4FYX5</accession>
<evidence type="ECO:0000313" key="2">
    <source>
        <dbReference type="EMBL" id="SCC61167.1"/>
    </source>
</evidence>
<organism evidence="2 3">
    <name type="scientific">Chitinophaga costaii</name>
    <dbReference type="NCBI Taxonomy" id="1335309"/>
    <lineage>
        <taxon>Bacteria</taxon>
        <taxon>Pseudomonadati</taxon>
        <taxon>Bacteroidota</taxon>
        <taxon>Chitinophagia</taxon>
        <taxon>Chitinophagales</taxon>
        <taxon>Chitinophagaceae</taxon>
        <taxon>Chitinophaga</taxon>
    </lineage>
</organism>
<dbReference type="EMBL" id="FMAR01000018">
    <property type="protein sequence ID" value="SCC61167.1"/>
    <property type="molecule type" value="Genomic_DNA"/>
</dbReference>
<name>A0A1C4FYX5_9BACT</name>
<dbReference type="SUPFAM" id="SSF109604">
    <property type="entry name" value="HD-domain/PDEase-like"/>
    <property type="match status" value="1"/>
</dbReference>
<reference evidence="2 3" key="1">
    <citation type="submission" date="2016-08" db="EMBL/GenBank/DDBJ databases">
        <authorList>
            <person name="Seilhamer J.J."/>
        </authorList>
    </citation>
    <scope>NUCLEOTIDE SEQUENCE [LARGE SCALE GENOMIC DNA]</scope>
    <source>
        <strain evidence="2 3">A37T2</strain>
    </source>
</reference>
<evidence type="ECO:0000313" key="3">
    <source>
        <dbReference type="Proteomes" id="UP000242818"/>
    </source>
</evidence>
<proteinExistence type="predicted"/>
<dbReference type="OrthoDB" id="5728337at2"/>
<dbReference type="AlphaFoldDB" id="A0A1C4FYX5"/>
<dbReference type="CDD" id="cd00077">
    <property type="entry name" value="HDc"/>
    <property type="match status" value="1"/>
</dbReference>
<evidence type="ECO:0000259" key="1">
    <source>
        <dbReference type="SMART" id="SM00471"/>
    </source>
</evidence>
<dbReference type="InterPro" id="IPR003607">
    <property type="entry name" value="HD/PDEase_dom"/>
</dbReference>
<gene>
    <name evidence="2" type="ORF">GA0116948_11867</name>
</gene>
<dbReference type="InterPro" id="IPR006674">
    <property type="entry name" value="HD_domain"/>
</dbReference>
<dbReference type="STRING" id="1335309.GA0116948_11867"/>
<feature type="domain" description="HD/PDEase" evidence="1">
    <location>
        <begin position="27"/>
        <end position="142"/>
    </location>
</feature>
<dbReference type="RefSeq" id="WP_123891844.1">
    <property type="nucleotide sequence ID" value="NZ_FMAR01000018.1"/>
</dbReference>
<protein>
    <recommendedName>
        <fullName evidence="1">HD/PDEase domain-containing protein</fullName>
    </recommendedName>
</protein>
<dbReference type="SMART" id="SM00471">
    <property type="entry name" value="HDc"/>
    <property type="match status" value="1"/>
</dbReference>
<sequence length="198" mass="23136">MQMTDTALYDIATYVCELFEQNNQPYLVYHNALHTADVVLHAIEMAAVYKLDEYNRFILLAAAWFHDTGHLFADMAVHEAESITIMRNYFSRHSIPAAVTESIAGCIQATRLPAQPHNLLEEILCDADTYHLGTSEFREVDQRVKEEMELRLQTTLVHWPEKTFTFLKSHRYFTTYAQKYLQPGKINHMQRLRKLQKL</sequence>
<dbReference type="Pfam" id="PF01966">
    <property type="entry name" value="HD"/>
    <property type="match status" value="1"/>
</dbReference>
<dbReference type="Gene3D" id="1.10.3210.10">
    <property type="entry name" value="Hypothetical protein af1432"/>
    <property type="match status" value="1"/>
</dbReference>